<dbReference type="InterPro" id="IPR036412">
    <property type="entry name" value="HAD-like_sf"/>
</dbReference>
<dbReference type="InterPro" id="IPR051540">
    <property type="entry name" value="S-2-haloacid_dehalogenase"/>
</dbReference>
<dbReference type="Gene3D" id="1.10.150.750">
    <property type="match status" value="1"/>
</dbReference>
<evidence type="ECO:0000313" key="2">
    <source>
        <dbReference type="EMBL" id="KTB27637.1"/>
    </source>
</evidence>
<name>A0A0W0EUL1_MONRR</name>
<keyword evidence="1" id="KW-0378">Hydrolase</keyword>
<comment type="caution">
    <text evidence="2">The sequence shown here is derived from an EMBL/GenBank/DDBJ whole genome shotgun (WGS) entry which is preliminary data.</text>
</comment>
<evidence type="ECO:0000313" key="3">
    <source>
        <dbReference type="Proteomes" id="UP000054988"/>
    </source>
</evidence>
<dbReference type="Proteomes" id="UP000054988">
    <property type="component" value="Unassembled WGS sequence"/>
</dbReference>
<proteinExistence type="predicted"/>
<dbReference type="GO" id="GO:0016787">
    <property type="term" value="F:hydrolase activity"/>
    <property type="evidence" value="ECO:0007669"/>
    <property type="project" value="UniProtKB-KW"/>
</dbReference>
<protein>
    <recommendedName>
        <fullName evidence="4">Haloacid dehalogenase</fullName>
    </recommendedName>
</protein>
<dbReference type="Pfam" id="PF00702">
    <property type="entry name" value="Hydrolase"/>
    <property type="match status" value="1"/>
</dbReference>
<gene>
    <name evidence="2" type="ORF">WG66_19805</name>
</gene>
<organism evidence="2 3">
    <name type="scientific">Moniliophthora roreri</name>
    <name type="common">Frosty pod rot fungus</name>
    <name type="synonym">Monilia roreri</name>
    <dbReference type="NCBI Taxonomy" id="221103"/>
    <lineage>
        <taxon>Eukaryota</taxon>
        <taxon>Fungi</taxon>
        <taxon>Dikarya</taxon>
        <taxon>Basidiomycota</taxon>
        <taxon>Agaricomycotina</taxon>
        <taxon>Agaricomycetes</taxon>
        <taxon>Agaricomycetidae</taxon>
        <taxon>Agaricales</taxon>
        <taxon>Marasmiineae</taxon>
        <taxon>Marasmiaceae</taxon>
        <taxon>Moniliophthora</taxon>
    </lineage>
</organism>
<dbReference type="Gene3D" id="3.40.50.1000">
    <property type="entry name" value="HAD superfamily/HAD-like"/>
    <property type="match status" value="1"/>
</dbReference>
<sequence length="291" mass="32960">MPSSQRLTDFHIIFFDVYATLIDWETGIYDAMKPLLSRYPVSSNWTLKQAIEEFTAIEVPLVQEHPHLPYRDLLAKTHELLEEKLHRESGDQASIGPDDGDVDRHTKFGQSIKNWPVFPDTIDALRTLAKHYKLCVLSNVDRESFAHTLAQLSDDTAHPELYQPPTPTDESKYWFPRSVSTESKSPFTLIITAQDVGSYKPAGRGYDVALDTAKTDPHFDDGKREVLWVAQSLFGDIDPVSKLGVKSVWIERKGSVMGYNGEHAYSWKFDTLGEFAEAVEKEARSFGAEHV</sequence>
<dbReference type="InterPro" id="IPR023214">
    <property type="entry name" value="HAD_sf"/>
</dbReference>
<dbReference type="PANTHER" id="PTHR43316">
    <property type="entry name" value="HYDROLASE, HALOACID DELAHOGENASE-RELATED"/>
    <property type="match status" value="1"/>
</dbReference>
<reference evidence="2 3" key="1">
    <citation type="submission" date="2015-12" db="EMBL/GenBank/DDBJ databases">
        <title>Draft genome sequence of Moniliophthora roreri, the causal agent of frosty pod rot of cacao.</title>
        <authorList>
            <person name="Aime M.C."/>
            <person name="Diaz-Valderrama J.R."/>
            <person name="Kijpornyongpan T."/>
            <person name="Phillips-Mora W."/>
        </authorList>
    </citation>
    <scope>NUCLEOTIDE SEQUENCE [LARGE SCALE GENOMIC DNA]</scope>
    <source>
        <strain evidence="2 3">MCA 2952</strain>
    </source>
</reference>
<accession>A0A0W0EUL1</accession>
<dbReference type="PANTHER" id="PTHR43316:SF9">
    <property type="entry name" value="ACID DEHALOGENASE, PUTATIVE (AFU_ORTHOLOGUE AFUA_6G14460)-RELATED"/>
    <property type="match status" value="1"/>
</dbReference>
<evidence type="ECO:0000256" key="1">
    <source>
        <dbReference type="ARBA" id="ARBA00022801"/>
    </source>
</evidence>
<evidence type="ECO:0008006" key="4">
    <source>
        <dbReference type="Google" id="ProtNLM"/>
    </source>
</evidence>
<dbReference type="EMBL" id="LATX01002528">
    <property type="protein sequence ID" value="KTB27637.1"/>
    <property type="molecule type" value="Genomic_DNA"/>
</dbReference>
<dbReference type="AlphaFoldDB" id="A0A0W0EUL1"/>
<dbReference type="SUPFAM" id="SSF56784">
    <property type="entry name" value="HAD-like"/>
    <property type="match status" value="1"/>
</dbReference>